<dbReference type="RefSeq" id="WP_322474866.1">
    <property type="nucleotide sequence ID" value="NZ_JBHRZG010000009.1"/>
</dbReference>
<evidence type="ECO:0000256" key="1">
    <source>
        <dbReference type="SAM" id="Phobius"/>
    </source>
</evidence>
<feature type="transmembrane region" description="Helical" evidence="1">
    <location>
        <begin position="200"/>
        <end position="221"/>
    </location>
</feature>
<dbReference type="InterPro" id="IPR009781">
    <property type="entry name" value="DUF1345"/>
</dbReference>
<keyword evidence="1" id="KW-0472">Membrane</keyword>
<accession>A0ABV7Z6E6</accession>
<dbReference type="Pfam" id="PF07077">
    <property type="entry name" value="DUF1345"/>
    <property type="match status" value="1"/>
</dbReference>
<evidence type="ECO:0000313" key="2">
    <source>
        <dbReference type="EMBL" id="MFC3832982.1"/>
    </source>
</evidence>
<organism evidence="2 3">
    <name type="scientific">Deinococcus rufus</name>
    <dbReference type="NCBI Taxonomy" id="2136097"/>
    <lineage>
        <taxon>Bacteria</taxon>
        <taxon>Thermotogati</taxon>
        <taxon>Deinococcota</taxon>
        <taxon>Deinococci</taxon>
        <taxon>Deinococcales</taxon>
        <taxon>Deinococcaceae</taxon>
        <taxon>Deinococcus</taxon>
    </lineage>
</organism>
<keyword evidence="1" id="KW-0812">Transmembrane</keyword>
<name>A0ABV7Z6E6_9DEIO</name>
<keyword evidence="1" id="KW-1133">Transmembrane helix</keyword>
<dbReference type="EMBL" id="JBHRZG010000009">
    <property type="protein sequence ID" value="MFC3832982.1"/>
    <property type="molecule type" value="Genomic_DNA"/>
</dbReference>
<reference evidence="3" key="1">
    <citation type="journal article" date="2019" name="Int. J. Syst. Evol. Microbiol.">
        <title>The Global Catalogue of Microorganisms (GCM) 10K type strain sequencing project: providing services to taxonomists for standard genome sequencing and annotation.</title>
        <authorList>
            <consortium name="The Broad Institute Genomics Platform"/>
            <consortium name="The Broad Institute Genome Sequencing Center for Infectious Disease"/>
            <person name="Wu L."/>
            <person name="Ma J."/>
        </authorList>
    </citation>
    <scope>NUCLEOTIDE SEQUENCE [LARGE SCALE GENOMIC DNA]</scope>
    <source>
        <strain evidence="3">CCTCC AB 2017081</strain>
    </source>
</reference>
<dbReference type="Proteomes" id="UP001595803">
    <property type="component" value="Unassembled WGS sequence"/>
</dbReference>
<evidence type="ECO:0000313" key="3">
    <source>
        <dbReference type="Proteomes" id="UP001595803"/>
    </source>
</evidence>
<comment type="caution">
    <text evidence="2">The sequence shown here is derived from an EMBL/GenBank/DDBJ whole genome shotgun (WGS) entry which is preliminary data.</text>
</comment>
<protein>
    <submittedName>
        <fullName evidence="2">DUF1345 domain-containing protein</fullName>
    </submittedName>
</protein>
<gene>
    <name evidence="2" type="ORF">ACFOSB_08950</name>
</gene>
<feature type="transmembrane region" description="Helical" evidence="1">
    <location>
        <begin position="42"/>
        <end position="66"/>
    </location>
</feature>
<feature type="transmembrane region" description="Helical" evidence="1">
    <location>
        <begin position="87"/>
        <end position="106"/>
    </location>
</feature>
<feature type="transmembrane region" description="Helical" evidence="1">
    <location>
        <begin position="118"/>
        <end position="141"/>
    </location>
</feature>
<keyword evidence="3" id="KW-1185">Reference proteome</keyword>
<feature type="transmembrane region" description="Helical" evidence="1">
    <location>
        <begin position="20"/>
        <end position="36"/>
    </location>
</feature>
<sequence>MREVSRFASRLASRGASARTRLLSMGGAGLGVYLLLPDAWPWFLQVLLAWDAAALVFLLPTWWMLVGADAAETQQLATREDPARASARGLLLVASSMSLVGVGRGLAEAGQLGGTLEVVLTVGSLLAVALSWNTLHTVYTLHYAHLYYAGRQGGVDFNQDVEPAYRDFFYLAYTVGMTYQVSDTPVSRAALRFEIIKHALLAFVFGTVIVAFSINMVAGLLK</sequence>
<proteinExistence type="predicted"/>